<dbReference type="EMBL" id="BAAAOB010000004">
    <property type="protein sequence ID" value="GAA1797502.1"/>
    <property type="molecule type" value="Genomic_DNA"/>
</dbReference>
<evidence type="ECO:0000256" key="6">
    <source>
        <dbReference type="PROSITE-ProRule" id="PRU01091"/>
    </source>
</evidence>
<keyword evidence="2" id="KW-0902">Two-component regulatory system</keyword>
<dbReference type="InterPro" id="IPR036388">
    <property type="entry name" value="WH-like_DNA-bd_sf"/>
</dbReference>
<comment type="caution">
    <text evidence="9">The sequence shown here is derived from an EMBL/GenBank/DDBJ whole genome shotgun (WGS) entry which is preliminary data.</text>
</comment>
<proteinExistence type="predicted"/>
<feature type="compositionally biased region" description="Polar residues" evidence="7">
    <location>
        <begin position="1"/>
        <end position="16"/>
    </location>
</feature>
<dbReference type="CDD" id="cd00383">
    <property type="entry name" value="trans_reg_C"/>
    <property type="match status" value="1"/>
</dbReference>
<keyword evidence="3" id="KW-0805">Transcription regulation</keyword>
<keyword evidence="4 6" id="KW-0238">DNA-binding</keyword>
<evidence type="ECO:0000256" key="3">
    <source>
        <dbReference type="ARBA" id="ARBA00023015"/>
    </source>
</evidence>
<feature type="compositionally biased region" description="Basic and acidic residues" evidence="7">
    <location>
        <begin position="20"/>
        <end position="30"/>
    </location>
</feature>
<accession>A0ABN2LRG9</accession>
<dbReference type="InterPro" id="IPR016032">
    <property type="entry name" value="Sig_transdc_resp-reg_C-effctor"/>
</dbReference>
<name>A0ABN2LRG9_9MICO</name>
<dbReference type="SUPFAM" id="SSF46894">
    <property type="entry name" value="C-terminal effector domain of the bipartite response regulators"/>
    <property type="match status" value="1"/>
</dbReference>
<evidence type="ECO:0000256" key="2">
    <source>
        <dbReference type="ARBA" id="ARBA00023012"/>
    </source>
</evidence>
<sequence>MTTLTAPARTASTAQNLRAARPDLAPRDAEPQAAPARRVPEGTEVRGFALYVGLSEEKIAAGDPALGAIVAQIKHLVAQLSPAAETYAAVALAPEGAGGRDVDVVRLALGDPAAIARQKKDEPVDEDRAASGVTIDLTRKRVLLDNVAAPLTFREFELLQYFVLREGRTVSREEIITTLWADAPESEIPNERTIDVHVRRLRVKLAQYQDIVRTVRGIGYRFDRHADVSILHTSAPSPDLF</sequence>
<evidence type="ECO:0000313" key="9">
    <source>
        <dbReference type="EMBL" id="GAA1797502.1"/>
    </source>
</evidence>
<dbReference type="Proteomes" id="UP001500851">
    <property type="component" value="Unassembled WGS sequence"/>
</dbReference>
<dbReference type="Gene3D" id="1.10.10.10">
    <property type="entry name" value="Winged helix-like DNA-binding domain superfamily/Winged helix DNA-binding domain"/>
    <property type="match status" value="1"/>
</dbReference>
<evidence type="ECO:0000313" key="10">
    <source>
        <dbReference type="Proteomes" id="UP001500851"/>
    </source>
</evidence>
<organism evidence="9 10">
    <name type="scientific">Leucobacter iarius</name>
    <dbReference type="NCBI Taxonomy" id="333963"/>
    <lineage>
        <taxon>Bacteria</taxon>
        <taxon>Bacillati</taxon>
        <taxon>Actinomycetota</taxon>
        <taxon>Actinomycetes</taxon>
        <taxon>Micrococcales</taxon>
        <taxon>Microbacteriaceae</taxon>
        <taxon>Leucobacter</taxon>
    </lineage>
</organism>
<feature type="domain" description="OmpR/PhoB-type" evidence="8">
    <location>
        <begin position="125"/>
        <end position="224"/>
    </location>
</feature>
<protein>
    <recommendedName>
        <fullName evidence="8">OmpR/PhoB-type domain-containing protein</fullName>
    </recommendedName>
</protein>
<dbReference type="RefSeq" id="WP_052961574.1">
    <property type="nucleotide sequence ID" value="NZ_BAAAOB010000004.1"/>
</dbReference>
<keyword evidence="10" id="KW-1185">Reference proteome</keyword>
<dbReference type="InterPro" id="IPR039420">
    <property type="entry name" value="WalR-like"/>
</dbReference>
<evidence type="ECO:0000259" key="8">
    <source>
        <dbReference type="PROSITE" id="PS51755"/>
    </source>
</evidence>
<feature type="DNA-binding region" description="OmpR/PhoB-type" evidence="6">
    <location>
        <begin position="125"/>
        <end position="224"/>
    </location>
</feature>
<evidence type="ECO:0000256" key="4">
    <source>
        <dbReference type="ARBA" id="ARBA00023125"/>
    </source>
</evidence>
<dbReference type="PROSITE" id="PS51755">
    <property type="entry name" value="OMPR_PHOB"/>
    <property type="match status" value="1"/>
</dbReference>
<evidence type="ECO:0000256" key="7">
    <source>
        <dbReference type="SAM" id="MobiDB-lite"/>
    </source>
</evidence>
<dbReference type="InterPro" id="IPR001867">
    <property type="entry name" value="OmpR/PhoB-type_DNA-bd"/>
</dbReference>
<dbReference type="PANTHER" id="PTHR48111">
    <property type="entry name" value="REGULATOR OF RPOS"/>
    <property type="match status" value="1"/>
</dbReference>
<keyword evidence="5" id="KW-0804">Transcription</keyword>
<dbReference type="SMART" id="SM00862">
    <property type="entry name" value="Trans_reg_C"/>
    <property type="match status" value="1"/>
</dbReference>
<evidence type="ECO:0000256" key="5">
    <source>
        <dbReference type="ARBA" id="ARBA00023163"/>
    </source>
</evidence>
<reference evidence="9 10" key="1">
    <citation type="journal article" date="2019" name="Int. J. Syst. Evol. Microbiol.">
        <title>The Global Catalogue of Microorganisms (GCM) 10K type strain sequencing project: providing services to taxonomists for standard genome sequencing and annotation.</title>
        <authorList>
            <consortium name="The Broad Institute Genomics Platform"/>
            <consortium name="The Broad Institute Genome Sequencing Center for Infectious Disease"/>
            <person name="Wu L."/>
            <person name="Ma J."/>
        </authorList>
    </citation>
    <scope>NUCLEOTIDE SEQUENCE [LARGE SCALE GENOMIC DNA]</scope>
    <source>
        <strain evidence="9 10">JCM 14736</strain>
    </source>
</reference>
<dbReference type="Pfam" id="PF00486">
    <property type="entry name" value="Trans_reg_C"/>
    <property type="match status" value="1"/>
</dbReference>
<evidence type="ECO:0000256" key="1">
    <source>
        <dbReference type="ARBA" id="ARBA00022553"/>
    </source>
</evidence>
<gene>
    <name evidence="9" type="ORF">GCM10009768_28060</name>
</gene>
<feature type="region of interest" description="Disordered" evidence="7">
    <location>
        <begin position="1"/>
        <end position="40"/>
    </location>
</feature>
<dbReference type="PANTHER" id="PTHR48111:SF1">
    <property type="entry name" value="TWO-COMPONENT RESPONSE REGULATOR ORR33"/>
    <property type="match status" value="1"/>
</dbReference>
<keyword evidence="1" id="KW-0597">Phosphoprotein</keyword>